<dbReference type="EMBL" id="AOLM01000027">
    <property type="protein sequence ID" value="ELZ89093.1"/>
    <property type="molecule type" value="Genomic_DNA"/>
</dbReference>
<comment type="caution">
    <text evidence="1">The sequence shown here is derived from an EMBL/GenBank/DDBJ whole genome shotgun (WGS) entry which is preliminary data.</text>
</comment>
<gene>
    <name evidence="1" type="ORF">C441_16399</name>
</gene>
<proteinExistence type="predicted"/>
<evidence type="ECO:0000313" key="1">
    <source>
        <dbReference type="EMBL" id="ELZ89093.1"/>
    </source>
</evidence>
<reference evidence="1 2" key="1">
    <citation type="journal article" date="2014" name="PLoS Genet.">
        <title>Phylogenetically driven sequencing of extremely halophilic archaea reveals strategies for static and dynamic osmo-response.</title>
        <authorList>
            <person name="Becker E.A."/>
            <person name="Seitzer P.M."/>
            <person name="Tritt A."/>
            <person name="Larsen D."/>
            <person name="Krusor M."/>
            <person name="Yao A.I."/>
            <person name="Wu D."/>
            <person name="Madern D."/>
            <person name="Eisen J.A."/>
            <person name="Darling A.E."/>
            <person name="Facciotti M.T."/>
        </authorList>
    </citation>
    <scope>NUCLEOTIDE SEQUENCE [LARGE SCALE GENOMIC DNA]</scope>
    <source>
        <strain evidence="1 2">ATCC BAA-897</strain>
    </source>
</reference>
<accession>M0HZC4</accession>
<keyword evidence="2" id="KW-1185">Reference proteome</keyword>
<dbReference type="Proteomes" id="UP000011508">
    <property type="component" value="Unassembled WGS sequence"/>
</dbReference>
<evidence type="ECO:0000313" key="2">
    <source>
        <dbReference type="Proteomes" id="UP000011508"/>
    </source>
</evidence>
<name>M0HZC4_9EURY</name>
<sequence length="45" mass="4966">MGIHFVCKVELEVSDAPSEKNVGVDLGINSFTALVYEDDHSELTR</sequence>
<organism evidence="1 2">
    <name type="scientific">Haloferax sulfurifontis ATCC BAA-897</name>
    <dbReference type="NCBI Taxonomy" id="662480"/>
    <lineage>
        <taxon>Archaea</taxon>
        <taxon>Methanobacteriati</taxon>
        <taxon>Methanobacteriota</taxon>
        <taxon>Stenosarchaea group</taxon>
        <taxon>Halobacteria</taxon>
        <taxon>Halobacteriales</taxon>
        <taxon>Haloferacaceae</taxon>
        <taxon>Haloferax</taxon>
    </lineage>
</organism>
<protein>
    <submittedName>
        <fullName evidence="1">IS1341-type transposase (TCE32)</fullName>
    </submittedName>
</protein>
<dbReference type="AlphaFoldDB" id="M0HZC4"/>